<protein>
    <recommendedName>
        <fullName evidence="1">non-specific serine/threonine protein kinase</fullName>
        <ecNumber evidence="1">2.7.11.1</ecNumber>
    </recommendedName>
</protein>
<dbReference type="SMART" id="SM00220">
    <property type="entry name" value="S_TKc"/>
    <property type="match status" value="1"/>
</dbReference>
<feature type="coiled-coil region" evidence="9">
    <location>
        <begin position="1329"/>
        <end position="1356"/>
    </location>
</feature>
<dbReference type="PANTHER" id="PTHR24356:SF1">
    <property type="entry name" value="SERINE_THREONINE-PROTEIN KINASE GREATWALL"/>
    <property type="match status" value="1"/>
</dbReference>
<feature type="region of interest" description="Disordered" evidence="10">
    <location>
        <begin position="827"/>
        <end position="899"/>
    </location>
</feature>
<evidence type="ECO:0000256" key="10">
    <source>
        <dbReference type="SAM" id="MobiDB-lite"/>
    </source>
</evidence>
<feature type="domain" description="Protein kinase" evidence="11">
    <location>
        <begin position="115"/>
        <end position="453"/>
    </location>
</feature>
<dbReference type="GO" id="GO:0005524">
    <property type="term" value="F:ATP binding"/>
    <property type="evidence" value="ECO:0007669"/>
    <property type="project" value="UniProtKB-KW"/>
</dbReference>
<reference evidence="12 13" key="1">
    <citation type="journal article" date="2018" name="Mol. Biol. Evol.">
        <title>Broad Genomic Sampling Reveals a Smut Pathogenic Ancestry of the Fungal Clade Ustilaginomycotina.</title>
        <authorList>
            <person name="Kijpornyongpan T."/>
            <person name="Mondo S.J."/>
            <person name="Barry K."/>
            <person name="Sandor L."/>
            <person name="Lee J."/>
            <person name="Lipzen A."/>
            <person name="Pangilinan J."/>
            <person name="LaButti K."/>
            <person name="Hainaut M."/>
            <person name="Henrissat B."/>
            <person name="Grigoriev I.V."/>
            <person name="Spatafora J.W."/>
            <person name="Aime M.C."/>
        </authorList>
    </citation>
    <scope>NUCLEOTIDE SEQUENCE [LARGE SCALE GENOMIC DNA]</scope>
    <source>
        <strain evidence="12 13">MCA 4658</strain>
    </source>
</reference>
<evidence type="ECO:0000313" key="12">
    <source>
        <dbReference type="EMBL" id="PWN46278.1"/>
    </source>
</evidence>
<feature type="region of interest" description="Disordered" evidence="10">
    <location>
        <begin position="918"/>
        <end position="950"/>
    </location>
</feature>
<dbReference type="InterPro" id="IPR000719">
    <property type="entry name" value="Prot_kinase_dom"/>
</dbReference>
<evidence type="ECO:0000259" key="11">
    <source>
        <dbReference type="PROSITE" id="PS50011"/>
    </source>
</evidence>
<dbReference type="GO" id="GO:0035556">
    <property type="term" value="P:intracellular signal transduction"/>
    <property type="evidence" value="ECO:0007669"/>
    <property type="project" value="TreeGrafter"/>
</dbReference>
<keyword evidence="13" id="KW-1185">Reference proteome</keyword>
<keyword evidence="4" id="KW-0547">Nucleotide-binding</keyword>
<dbReference type="Gene3D" id="1.10.510.10">
    <property type="entry name" value="Transferase(Phosphotransferase) domain 1"/>
    <property type="match status" value="1"/>
</dbReference>
<dbReference type="EMBL" id="KZ819351">
    <property type="protein sequence ID" value="PWN46278.1"/>
    <property type="molecule type" value="Genomic_DNA"/>
</dbReference>
<feature type="region of interest" description="Disordered" evidence="10">
    <location>
        <begin position="1"/>
        <end position="20"/>
    </location>
</feature>
<feature type="compositionally biased region" description="Low complexity" evidence="10">
    <location>
        <begin position="865"/>
        <end position="876"/>
    </location>
</feature>
<keyword evidence="9" id="KW-0175">Coiled coil</keyword>
<proteinExistence type="predicted"/>
<dbReference type="PANTHER" id="PTHR24356">
    <property type="entry name" value="SERINE/THREONINE-PROTEIN KINASE"/>
    <property type="match status" value="1"/>
</dbReference>
<evidence type="ECO:0000256" key="3">
    <source>
        <dbReference type="ARBA" id="ARBA00022679"/>
    </source>
</evidence>
<name>A0A316WBF3_9BASI</name>
<dbReference type="SUPFAM" id="SSF56112">
    <property type="entry name" value="Protein kinase-like (PK-like)"/>
    <property type="match status" value="1"/>
</dbReference>
<evidence type="ECO:0000313" key="13">
    <source>
        <dbReference type="Proteomes" id="UP000245783"/>
    </source>
</evidence>
<feature type="compositionally biased region" description="Polar residues" evidence="10">
    <location>
        <begin position="1234"/>
        <end position="1258"/>
    </location>
</feature>
<dbReference type="OrthoDB" id="3359639at2759"/>
<accession>A0A316WBF3</accession>
<evidence type="ECO:0000256" key="1">
    <source>
        <dbReference type="ARBA" id="ARBA00012513"/>
    </source>
</evidence>
<keyword evidence="5" id="KW-0418">Kinase</keyword>
<sequence length="1360" mass="148012">MTLDPPALGSKSSQPASWGERRSRVEELLASAPILDVVRCLRRALRAEGKQLAVPSPDDPSEDLDLALAAYWPVEGTSAGAASDTNVVRRRAMPLLKELAATTIQERNFASETALARSLSRGGGGFCEVTRSRFDRKLYVVKSAVKRTVVASFGTSNLSPSLERHILSLARTYAGSSSSEFEGELPTPRIHAAWCSRSDVFIAMEYFAAGDLDMLLSSAGEAKCLNEMSDEKGRIHEHHTLAWGRDMVAAVSWLHSEGFMHRDIKPANWLIADSGHLKLCDFGVAAPFSSYGPTRKRLVRRSHNAITGTSDYLAPELLHLRLQRAEAAELAEAARRAEDSFGSPSYDWQSPASVRHDVVSDTAFPSAEGDYGPSIDWWGIGLVLYEMTYRYLPFVGTPAQVVEQKLNFHQHFRLDESLPRGSELQSLMRGLVALDSERLGRNSSEEVKQHPAFKGTDWSKPYSHPSPFTPKLAAENESGDQAVSVIHSPRGPDRHVQSESLMSPTVSSFNVSQHFAGMHHIPHLDSVECGSSSAADAWEKAAEGSWPTEDDTSVNESQTAVAASPASAALARRISQRDTRADAAWSDVDMYFVGLSMLPENNAFASAEAIHKGDEEMLGEMRRQTRVRISDQLEVLSSPPEPTRESKPASSSQSTSTPYLRHDKKSEGHLASTPWQPHGQRSLHRHALETASRVASVAKYGHLLPSNAPGAFVTPMRKTSMPSFGSRFQQEAHAQHGHNDHLLSGTPSAAPSASPYPFPIASAFRPSTVAHRTGSGSYFVMRTPGVDAHGTESQTSGGSNARRNMSEQEAWNEMWLAAGSARKPKRAATLDEGLQRPKRSFSVLQPGKRSSRGEIVPASRRVARTRSTTSASEATACGPSVRASQASEVDQDGYKVPRPTRSALDTLLSKVAQIRAQTNDSRSATFSDSEPDSPVLAQGGKQQQKNEMPGIDPLRVLPIELRDAAVNTSASLGIPAQNQARLQKRRSARQVLLQAQERTTPTKDSRCSSPLLTANLSNLNIDPTSAPISGPLRSAAPAHSASLERGQLPISARERAGSSCSLASVHSVRSVQDAPLRSAPLLGAMQPPVIGTRRSSILDPRCSELRERDRPHLMRRRDSSQMLAEFRQRRSPDDVDDSLELGQPLPPKLMVPTASGTAMPGSSPSMPSLAPTAVTHDQSLRPASDAKAQRRASMQPMRPPNPRSSNAPALLKIRQAEQTQLPRRPLHHQLLGRHSSSILSTQTDENQPPRSRTRQVSAEEQCAKSATRASSSRPPKSRSRQSSAEIQFAKRPSELDKRASQVSLRPVKSSLLNQGNVGSRRASSEVTLISTMSQRHAELESDLKGVESRIASLRSLLDNP</sequence>
<feature type="region of interest" description="Disordered" evidence="10">
    <location>
        <begin position="1108"/>
        <end position="1207"/>
    </location>
</feature>
<feature type="compositionally biased region" description="Basic and acidic residues" evidence="10">
    <location>
        <begin position="1108"/>
        <end position="1119"/>
    </location>
</feature>
<feature type="compositionally biased region" description="Polar residues" evidence="10">
    <location>
        <begin position="1154"/>
        <end position="1166"/>
    </location>
</feature>
<dbReference type="STRING" id="1522189.A0A316WBF3"/>
<organism evidence="12 13">
    <name type="scientific">Ceraceosorus guamensis</name>
    <dbReference type="NCBI Taxonomy" id="1522189"/>
    <lineage>
        <taxon>Eukaryota</taxon>
        <taxon>Fungi</taxon>
        <taxon>Dikarya</taxon>
        <taxon>Basidiomycota</taxon>
        <taxon>Ustilaginomycotina</taxon>
        <taxon>Exobasidiomycetes</taxon>
        <taxon>Ceraceosorales</taxon>
        <taxon>Ceraceosoraceae</taxon>
        <taxon>Ceraceosorus</taxon>
    </lineage>
</organism>
<dbReference type="Proteomes" id="UP000245783">
    <property type="component" value="Unassembled WGS sequence"/>
</dbReference>
<dbReference type="PROSITE" id="PS50011">
    <property type="entry name" value="PROTEIN_KINASE_DOM"/>
    <property type="match status" value="1"/>
</dbReference>
<feature type="region of interest" description="Disordered" evidence="10">
    <location>
        <begin position="541"/>
        <end position="561"/>
    </location>
</feature>
<keyword evidence="2" id="KW-0723">Serine/threonine-protein kinase</keyword>
<feature type="region of interest" description="Disordered" evidence="10">
    <location>
        <begin position="442"/>
        <end position="501"/>
    </location>
</feature>
<feature type="compositionally biased region" description="Polar residues" evidence="10">
    <location>
        <begin position="918"/>
        <end position="928"/>
    </location>
</feature>
<evidence type="ECO:0000256" key="5">
    <source>
        <dbReference type="ARBA" id="ARBA00022777"/>
    </source>
</evidence>
<evidence type="ECO:0000256" key="6">
    <source>
        <dbReference type="ARBA" id="ARBA00022840"/>
    </source>
</evidence>
<evidence type="ECO:0000256" key="2">
    <source>
        <dbReference type="ARBA" id="ARBA00022527"/>
    </source>
</evidence>
<dbReference type="InterPro" id="IPR011009">
    <property type="entry name" value="Kinase-like_dom_sf"/>
</dbReference>
<comment type="catalytic activity">
    <reaction evidence="8">
        <text>L-seryl-[protein] + ATP = O-phospho-L-seryl-[protein] + ADP + H(+)</text>
        <dbReference type="Rhea" id="RHEA:17989"/>
        <dbReference type="Rhea" id="RHEA-COMP:9863"/>
        <dbReference type="Rhea" id="RHEA-COMP:11604"/>
        <dbReference type="ChEBI" id="CHEBI:15378"/>
        <dbReference type="ChEBI" id="CHEBI:29999"/>
        <dbReference type="ChEBI" id="CHEBI:30616"/>
        <dbReference type="ChEBI" id="CHEBI:83421"/>
        <dbReference type="ChEBI" id="CHEBI:456216"/>
        <dbReference type="EC" id="2.7.11.1"/>
    </reaction>
</comment>
<dbReference type="RefSeq" id="XP_025373438.1">
    <property type="nucleotide sequence ID" value="XM_025511407.1"/>
</dbReference>
<feature type="region of interest" description="Disordered" evidence="10">
    <location>
        <begin position="629"/>
        <end position="685"/>
    </location>
</feature>
<evidence type="ECO:0000256" key="4">
    <source>
        <dbReference type="ARBA" id="ARBA00022741"/>
    </source>
</evidence>
<evidence type="ECO:0000256" key="8">
    <source>
        <dbReference type="ARBA" id="ARBA00048679"/>
    </source>
</evidence>
<evidence type="ECO:0000256" key="7">
    <source>
        <dbReference type="ARBA" id="ARBA00047899"/>
    </source>
</evidence>
<keyword evidence="6" id="KW-0067">ATP-binding</keyword>
<comment type="catalytic activity">
    <reaction evidence="7">
        <text>L-threonyl-[protein] + ATP = O-phospho-L-threonyl-[protein] + ADP + H(+)</text>
        <dbReference type="Rhea" id="RHEA:46608"/>
        <dbReference type="Rhea" id="RHEA-COMP:11060"/>
        <dbReference type="Rhea" id="RHEA-COMP:11605"/>
        <dbReference type="ChEBI" id="CHEBI:15378"/>
        <dbReference type="ChEBI" id="CHEBI:30013"/>
        <dbReference type="ChEBI" id="CHEBI:30616"/>
        <dbReference type="ChEBI" id="CHEBI:61977"/>
        <dbReference type="ChEBI" id="CHEBI:456216"/>
        <dbReference type="EC" id="2.7.11.1"/>
    </reaction>
</comment>
<dbReference type="InterPro" id="IPR050236">
    <property type="entry name" value="Ser_Thr_kinase_AGC"/>
</dbReference>
<evidence type="ECO:0000256" key="9">
    <source>
        <dbReference type="SAM" id="Coils"/>
    </source>
</evidence>
<dbReference type="EC" id="2.7.11.1" evidence="1"/>
<keyword evidence="3" id="KW-0808">Transferase</keyword>
<gene>
    <name evidence="12" type="ORF">IE81DRAFT_2695</name>
</gene>
<dbReference type="GeneID" id="37033277"/>
<feature type="region of interest" description="Disordered" evidence="10">
    <location>
        <begin position="1230"/>
        <end position="1302"/>
    </location>
</feature>
<feature type="compositionally biased region" description="Low complexity" evidence="10">
    <location>
        <begin position="1263"/>
        <end position="1284"/>
    </location>
</feature>
<dbReference type="GO" id="GO:0004674">
    <property type="term" value="F:protein serine/threonine kinase activity"/>
    <property type="evidence" value="ECO:0007669"/>
    <property type="project" value="UniProtKB-KW"/>
</dbReference>
<dbReference type="Pfam" id="PF00069">
    <property type="entry name" value="Pkinase"/>
    <property type="match status" value="1"/>
</dbReference>
<dbReference type="InParanoid" id="A0A316WBF3"/>